<reference evidence="2" key="1">
    <citation type="submission" date="2020-02" db="EMBL/GenBank/DDBJ databases">
        <authorList>
            <person name="Meier V. D."/>
        </authorList>
    </citation>
    <scope>NUCLEOTIDE SEQUENCE</scope>
    <source>
        <strain evidence="2">AVDCRST_MAG42</strain>
    </source>
</reference>
<evidence type="ECO:0008006" key="3">
    <source>
        <dbReference type="Google" id="ProtNLM"/>
    </source>
</evidence>
<name>A0A6J4I733_9BACT</name>
<gene>
    <name evidence="2" type="ORF">AVDCRST_MAG42-2117</name>
</gene>
<evidence type="ECO:0000313" key="2">
    <source>
        <dbReference type="EMBL" id="CAA9242852.1"/>
    </source>
</evidence>
<protein>
    <recommendedName>
        <fullName evidence="3">Chromosome partition protein Smc</fullName>
    </recommendedName>
</protein>
<sequence>MRLLNPTRMIETSNPEIDVAELMQRVRAEAAKIVARNINRQQPGRLPGTATAPAVRDISPSPILRPIKRVNFRREKFDDLLRSARESLNVASWIPKPFRPLFRNQDGFNRRLIETITSLVKSNNEMANRIADLISAGESQSRWLANVAAARSADIAWMHAAEQKLAGQSAAAAEQTDSLARAHEHLSLLQGNFDRLGVHINNLQDEMNAAGTREHLQAMQAQLDRLGGHVVNFEREVNAIGAREHLEALQGQADRLGAHIVNVQNEANALRDRARSWVDRLRAVERQVERLGVQFQTVRSEVGKNTIETRSAQQSLAHLASSGQRLEQQLTTVEERHSADAEFIKAIVAEHAPLLQRLVVESTTAPEQ</sequence>
<dbReference type="EMBL" id="CADCTA010000068">
    <property type="protein sequence ID" value="CAA9242852.1"/>
    <property type="molecule type" value="Genomic_DNA"/>
</dbReference>
<dbReference type="Gene3D" id="1.10.287.1490">
    <property type="match status" value="1"/>
</dbReference>
<dbReference type="AlphaFoldDB" id="A0A6J4I733"/>
<accession>A0A6J4I733</accession>
<keyword evidence="1" id="KW-0175">Coiled coil</keyword>
<feature type="coiled-coil region" evidence="1">
    <location>
        <begin position="216"/>
        <end position="287"/>
    </location>
</feature>
<evidence type="ECO:0000256" key="1">
    <source>
        <dbReference type="SAM" id="Coils"/>
    </source>
</evidence>
<proteinExistence type="predicted"/>
<organism evidence="2">
    <name type="scientific">uncultured Chthoniobacterales bacterium</name>
    <dbReference type="NCBI Taxonomy" id="1836801"/>
    <lineage>
        <taxon>Bacteria</taxon>
        <taxon>Pseudomonadati</taxon>
        <taxon>Verrucomicrobiota</taxon>
        <taxon>Spartobacteria</taxon>
        <taxon>Chthoniobacterales</taxon>
        <taxon>environmental samples</taxon>
    </lineage>
</organism>